<sequence length="118" mass="14085">MKNEGKELKKELASYLCERPMSNNSNEAKYTEEDLIVYVVSFDYGMKENDPVNNIHFYSKHDVNKSFSITKDKVSLLLPETFEQKLVRVYCKLEDDDIQMTITERFRQWCEERRSNMP</sequence>
<dbReference type="Gene3D" id="3.30.70.2760">
    <property type="match status" value="1"/>
</dbReference>
<dbReference type="InterPro" id="IPR050135">
    <property type="entry name" value="dGTPase-like"/>
</dbReference>
<accession>A0A8C4WZ81</accession>
<dbReference type="PANTHER" id="PTHR11373:SF4">
    <property type="entry name" value="DEOXYNUCLEOSIDE TRIPHOSPHATE TRIPHOSPHOHYDROLASE SAMHD1"/>
    <property type="match status" value="1"/>
</dbReference>
<evidence type="ECO:0000313" key="1">
    <source>
        <dbReference type="Ensembl" id="ENSEBUP00000021725.1"/>
    </source>
</evidence>
<protein>
    <submittedName>
        <fullName evidence="1">Uncharacterized protein</fullName>
    </submittedName>
</protein>
<dbReference type="GO" id="GO:0008832">
    <property type="term" value="F:dGTPase activity"/>
    <property type="evidence" value="ECO:0007669"/>
    <property type="project" value="TreeGrafter"/>
</dbReference>
<dbReference type="GeneTree" id="ENSGT00390000013867"/>
<reference evidence="1" key="2">
    <citation type="submission" date="2025-09" db="UniProtKB">
        <authorList>
            <consortium name="Ensembl"/>
        </authorList>
    </citation>
    <scope>IDENTIFICATION</scope>
</reference>
<dbReference type="GO" id="GO:0006203">
    <property type="term" value="P:dGTP catabolic process"/>
    <property type="evidence" value="ECO:0007669"/>
    <property type="project" value="TreeGrafter"/>
</dbReference>
<dbReference type="PANTHER" id="PTHR11373">
    <property type="entry name" value="DEOXYNUCLEOSIDE TRIPHOSPHATE TRIPHOSPHOHYDROLASE"/>
    <property type="match status" value="1"/>
</dbReference>
<dbReference type="Proteomes" id="UP000694388">
    <property type="component" value="Unplaced"/>
</dbReference>
<proteinExistence type="predicted"/>
<reference evidence="1" key="1">
    <citation type="submission" date="2025-08" db="UniProtKB">
        <authorList>
            <consortium name="Ensembl"/>
        </authorList>
    </citation>
    <scope>IDENTIFICATION</scope>
</reference>
<dbReference type="AlphaFoldDB" id="A0A8C4WZ81"/>
<keyword evidence="2" id="KW-1185">Reference proteome</keyword>
<dbReference type="Ensembl" id="ENSEBUT00000022302.1">
    <property type="protein sequence ID" value="ENSEBUP00000021725.1"/>
    <property type="gene ID" value="ENSEBUG00000013413.1"/>
</dbReference>
<name>A0A8C4WZ81_EPTBU</name>
<dbReference type="GO" id="GO:0005634">
    <property type="term" value="C:nucleus"/>
    <property type="evidence" value="ECO:0007669"/>
    <property type="project" value="TreeGrafter"/>
</dbReference>
<organism evidence="1 2">
    <name type="scientific">Eptatretus burgeri</name>
    <name type="common">Inshore hagfish</name>
    <dbReference type="NCBI Taxonomy" id="7764"/>
    <lineage>
        <taxon>Eukaryota</taxon>
        <taxon>Metazoa</taxon>
        <taxon>Chordata</taxon>
        <taxon>Craniata</taxon>
        <taxon>Vertebrata</taxon>
        <taxon>Cyclostomata</taxon>
        <taxon>Myxini</taxon>
        <taxon>Myxiniformes</taxon>
        <taxon>Myxinidae</taxon>
        <taxon>Eptatretinae</taxon>
        <taxon>Eptatretus</taxon>
    </lineage>
</organism>
<evidence type="ECO:0000313" key="2">
    <source>
        <dbReference type="Proteomes" id="UP000694388"/>
    </source>
</evidence>
<dbReference type="SUPFAM" id="SSF109604">
    <property type="entry name" value="HD-domain/PDEase-like"/>
    <property type="match status" value="1"/>
</dbReference>